<reference evidence="1 2" key="1">
    <citation type="submission" date="2018-02" db="EMBL/GenBank/DDBJ databases">
        <title>The genomes of Aspergillus section Nigri reveals drivers in fungal speciation.</title>
        <authorList>
            <consortium name="DOE Joint Genome Institute"/>
            <person name="Vesth T.C."/>
            <person name="Nybo J."/>
            <person name="Theobald S."/>
            <person name="Brandl J."/>
            <person name="Frisvad J.C."/>
            <person name="Nielsen K.F."/>
            <person name="Lyhne E.K."/>
            <person name="Kogle M.E."/>
            <person name="Kuo A."/>
            <person name="Riley R."/>
            <person name="Clum A."/>
            <person name="Nolan M."/>
            <person name="Lipzen A."/>
            <person name="Salamov A."/>
            <person name="Henrissat B."/>
            <person name="Wiebenga A."/>
            <person name="De vries R.P."/>
            <person name="Grigoriev I.V."/>
            <person name="Mortensen U.H."/>
            <person name="Andersen M.R."/>
            <person name="Baker S.E."/>
        </authorList>
    </citation>
    <scope>NUCLEOTIDE SEQUENCE [LARGE SCALE GENOMIC DNA]</scope>
    <source>
        <strain evidence="1 2">CBS 313.89</strain>
    </source>
</reference>
<feature type="non-terminal residue" evidence="1">
    <location>
        <position position="101"/>
    </location>
</feature>
<dbReference type="VEuPathDB" id="FungiDB:BO72DRAFT_346054"/>
<dbReference type="Proteomes" id="UP000249789">
    <property type="component" value="Unassembled WGS sequence"/>
</dbReference>
<dbReference type="EMBL" id="KZ824630">
    <property type="protein sequence ID" value="RAK80241.1"/>
    <property type="molecule type" value="Genomic_DNA"/>
</dbReference>
<dbReference type="AlphaFoldDB" id="A0A8G1S0M5"/>
<keyword evidence="2" id="KW-1185">Reference proteome</keyword>
<proteinExistence type="predicted"/>
<dbReference type="RefSeq" id="XP_040804251.1">
    <property type="nucleotide sequence ID" value="XM_040940664.1"/>
</dbReference>
<evidence type="ECO:0000313" key="1">
    <source>
        <dbReference type="EMBL" id="RAK80241.1"/>
    </source>
</evidence>
<dbReference type="SUPFAM" id="SSF54427">
    <property type="entry name" value="NTF2-like"/>
    <property type="match status" value="1"/>
</dbReference>
<dbReference type="GeneID" id="63857997"/>
<protein>
    <recommendedName>
        <fullName evidence="3">SnoaL-like domain-containing protein</fullName>
    </recommendedName>
</protein>
<gene>
    <name evidence="1" type="ORF">BO72DRAFT_346054</name>
</gene>
<name>A0A8G1S0M5_9EURO</name>
<feature type="non-terminal residue" evidence="1">
    <location>
        <position position="1"/>
    </location>
</feature>
<evidence type="ECO:0000313" key="2">
    <source>
        <dbReference type="Proteomes" id="UP000249789"/>
    </source>
</evidence>
<evidence type="ECO:0008006" key="3">
    <source>
        <dbReference type="Google" id="ProtNLM"/>
    </source>
</evidence>
<sequence>LANFFYLLDGYSPEAAIQWSQVCRKNGEFQAFGKVFKGHEEIRQHILRFWASFPGLKHVPKKVYSNGGDMMDLTVLTSYKITFSNNQSVSGESTALLEYVE</sequence>
<dbReference type="OrthoDB" id="4492567at2759"/>
<dbReference type="InterPro" id="IPR032710">
    <property type="entry name" value="NTF2-like_dom_sf"/>
</dbReference>
<organism evidence="1 2">
    <name type="scientific">Aspergillus fijiensis CBS 313.89</name>
    <dbReference type="NCBI Taxonomy" id="1448319"/>
    <lineage>
        <taxon>Eukaryota</taxon>
        <taxon>Fungi</taxon>
        <taxon>Dikarya</taxon>
        <taxon>Ascomycota</taxon>
        <taxon>Pezizomycotina</taxon>
        <taxon>Eurotiomycetes</taxon>
        <taxon>Eurotiomycetidae</taxon>
        <taxon>Eurotiales</taxon>
        <taxon>Aspergillaceae</taxon>
        <taxon>Aspergillus</taxon>
    </lineage>
</organism>
<accession>A0A8G1S0M5</accession>